<dbReference type="AlphaFoldDB" id="A0AAC9LG69"/>
<dbReference type="EMBL" id="CP016076">
    <property type="protein sequence ID" value="APU16766.1"/>
    <property type="molecule type" value="Genomic_DNA"/>
</dbReference>
<evidence type="ECO:0008006" key="4">
    <source>
        <dbReference type="Google" id="ProtNLM"/>
    </source>
</evidence>
<proteinExistence type="predicted"/>
<evidence type="ECO:0000313" key="3">
    <source>
        <dbReference type="Proteomes" id="UP000185511"/>
    </source>
</evidence>
<feature type="transmembrane region" description="Helical" evidence="1">
    <location>
        <begin position="7"/>
        <end position="27"/>
    </location>
</feature>
<reference evidence="3" key="1">
    <citation type="submission" date="2016-06" db="EMBL/GenBank/DDBJ databases">
        <title>Complete genome sequence of Actinoalloteichus fjordicus DSM 46855 (=ADI127-17), type strain of the new species Actinoalloteichus fjordicus.</title>
        <authorList>
            <person name="Ruckert C."/>
            <person name="Nouioui I."/>
            <person name="Willmese J."/>
            <person name="van Wezel G."/>
            <person name="Klenk H.-P."/>
            <person name="Kalinowski J."/>
            <person name="Zotchev S.B."/>
        </authorList>
    </citation>
    <scope>NUCLEOTIDE SEQUENCE [LARGE SCALE GENOMIC DNA]</scope>
    <source>
        <strain evidence="3">ADI127-7</strain>
    </source>
</reference>
<dbReference type="Proteomes" id="UP000185511">
    <property type="component" value="Chromosome"/>
</dbReference>
<evidence type="ECO:0000313" key="2">
    <source>
        <dbReference type="EMBL" id="APU16766.1"/>
    </source>
</evidence>
<keyword evidence="1" id="KW-0472">Membrane</keyword>
<gene>
    <name evidence="2" type="ORF">UA74_23740</name>
</gene>
<feature type="transmembrane region" description="Helical" evidence="1">
    <location>
        <begin position="39"/>
        <end position="58"/>
    </location>
</feature>
<sequence>MDTSALVIAGLVSAGGALIILALLIVITTDRWNVLQTLIWALVVLAVPVIGAGVFLVVDHQQKTARREARRGEAVGDVSTPG</sequence>
<keyword evidence="1" id="KW-0812">Transmembrane</keyword>
<evidence type="ECO:0000256" key="1">
    <source>
        <dbReference type="SAM" id="Phobius"/>
    </source>
</evidence>
<protein>
    <recommendedName>
        <fullName evidence="4">Cardiolipin synthase N-terminal domain-containing protein</fullName>
    </recommendedName>
</protein>
<keyword evidence="1" id="KW-1133">Transmembrane helix</keyword>
<name>A0AAC9LG69_9PSEU</name>
<keyword evidence="3" id="KW-1185">Reference proteome</keyword>
<organism evidence="2 3">
    <name type="scientific">Actinoalloteichus fjordicus</name>
    <dbReference type="NCBI Taxonomy" id="1612552"/>
    <lineage>
        <taxon>Bacteria</taxon>
        <taxon>Bacillati</taxon>
        <taxon>Actinomycetota</taxon>
        <taxon>Actinomycetes</taxon>
        <taxon>Pseudonocardiales</taxon>
        <taxon>Pseudonocardiaceae</taxon>
        <taxon>Actinoalloteichus</taxon>
    </lineage>
</organism>
<dbReference type="KEGG" id="acad:UA74_23740"/>
<accession>A0AAC9LG69</accession>